<organism evidence="9 10">
    <name type="scientific">Tieghemostelium lacteum</name>
    <name type="common">Slime mold</name>
    <name type="synonym">Dictyostelium lacteum</name>
    <dbReference type="NCBI Taxonomy" id="361077"/>
    <lineage>
        <taxon>Eukaryota</taxon>
        <taxon>Amoebozoa</taxon>
        <taxon>Evosea</taxon>
        <taxon>Eumycetozoa</taxon>
        <taxon>Dictyostelia</taxon>
        <taxon>Dictyosteliales</taxon>
        <taxon>Raperosteliaceae</taxon>
        <taxon>Tieghemostelium</taxon>
    </lineage>
</organism>
<dbReference type="EMBL" id="LODT01000029">
    <property type="protein sequence ID" value="KYQ92648.1"/>
    <property type="molecule type" value="Genomic_DNA"/>
</dbReference>
<comment type="pathway">
    <text evidence="1 6">Pyrimidine metabolism; UMP biosynthesis via salvage pathway; UMP from uridine: step 1/1.</text>
</comment>
<comment type="caution">
    <text evidence="9">The sequence shown here is derived from an EMBL/GenBank/DDBJ whole genome shotgun (WGS) entry which is preliminary data.</text>
</comment>
<keyword evidence="2 6" id="KW-0808">Transferase</keyword>
<feature type="compositionally biased region" description="Low complexity" evidence="7">
    <location>
        <begin position="234"/>
        <end position="253"/>
    </location>
</feature>
<dbReference type="InterPro" id="IPR027417">
    <property type="entry name" value="P-loop_NTPase"/>
</dbReference>
<dbReference type="FunFam" id="3.40.50.300:FF:001802">
    <property type="entry name" value="Uridine-cytidine kinase 1"/>
    <property type="match status" value="1"/>
</dbReference>
<keyword evidence="5 6" id="KW-0067">ATP-binding</keyword>
<dbReference type="Pfam" id="PF00485">
    <property type="entry name" value="PRK"/>
    <property type="match status" value="1"/>
</dbReference>
<proteinExistence type="inferred from homology"/>
<keyword evidence="10" id="KW-1185">Reference proteome</keyword>
<dbReference type="EC" id="2.7.1.48" evidence="6"/>
<dbReference type="GO" id="GO:0005524">
    <property type="term" value="F:ATP binding"/>
    <property type="evidence" value="ECO:0007669"/>
    <property type="project" value="UniProtKB-KW"/>
</dbReference>
<dbReference type="InParanoid" id="A0A151ZFA5"/>
<dbReference type="GO" id="GO:0044206">
    <property type="term" value="P:UMP salvage"/>
    <property type="evidence" value="ECO:0007669"/>
    <property type="project" value="UniProtKB-UniPathway"/>
</dbReference>
<evidence type="ECO:0000256" key="2">
    <source>
        <dbReference type="ARBA" id="ARBA00022679"/>
    </source>
</evidence>
<dbReference type="UniPathway" id="UPA00579">
    <property type="reaction ID" value="UER00640"/>
</dbReference>
<dbReference type="PRINTS" id="PR00988">
    <property type="entry name" value="URIDINKINASE"/>
</dbReference>
<dbReference type="CDD" id="cd02023">
    <property type="entry name" value="UMPK"/>
    <property type="match status" value="1"/>
</dbReference>
<dbReference type="NCBIfam" id="TIGR00235">
    <property type="entry name" value="udk"/>
    <property type="match status" value="1"/>
</dbReference>
<reference evidence="9 10" key="1">
    <citation type="submission" date="2015-12" db="EMBL/GenBank/DDBJ databases">
        <title>Dictyostelia acquired genes for synthesis and detection of signals that induce cell-type specialization by lateral gene transfer from prokaryotes.</title>
        <authorList>
            <person name="Gloeckner G."/>
            <person name="Schaap P."/>
        </authorList>
    </citation>
    <scope>NUCLEOTIDE SEQUENCE [LARGE SCALE GENOMIC DNA]</scope>
    <source>
        <strain evidence="9 10">TK</strain>
    </source>
</reference>
<comment type="pathway">
    <text evidence="6">Pyrimidine metabolism; CTP biosynthesis via salvage pathway; CTP from cytidine: step 1/3.</text>
</comment>
<dbReference type="STRING" id="361077.A0A151ZFA5"/>
<dbReference type="OMA" id="TVKPMHE"/>
<dbReference type="Gene3D" id="3.40.50.300">
    <property type="entry name" value="P-loop containing nucleotide triphosphate hydrolases"/>
    <property type="match status" value="1"/>
</dbReference>
<feature type="domain" description="Phosphoribulokinase/uridine kinase" evidence="8">
    <location>
        <begin position="23"/>
        <end position="208"/>
    </location>
</feature>
<dbReference type="PANTHER" id="PTHR10285">
    <property type="entry name" value="URIDINE KINASE"/>
    <property type="match status" value="1"/>
</dbReference>
<accession>A0A151ZFA5</accession>
<dbReference type="GO" id="GO:0044211">
    <property type="term" value="P:CTP salvage"/>
    <property type="evidence" value="ECO:0007669"/>
    <property type="project" value="UniProtKB-UniPathway"/>
</dbReference>
<evidence type="ECO:0000256" key="1">
    <source>
        <dbReference type="ARBA" id="ARBA00004690"/>
    </source>
</evidence>
<protein>
    <recommendedName>
        <fullName evidence="6">Uridine-cytidine kinase</fullName>
        <ecNumber evidence="6">2.7.1.48</ecNumber>
    </recommendedName>
</protein>
<keyword evidence="4 6" id="KW-0418">Kinase</keyword>
<dbReference type="GO" id="GO:0004849">
    <property type="term" value="F:uridine kinase activity"/>
    <property type="evidence" value="ECO:0007669"/>
    <property type="project" value="UniProtKB-EC"/>
</dbReference>
<evidence type="ECO:0000256" key="3">
    <source>
        <dbReference type="ARBA" id="ARBA00022741"/>
    </source>
</evidence>
<evidence type="ECO:0000313" key="10">
    <source>
        <dbReference type="Proteomes" id="UP000076078"/>
    </source>
</evidence>
<evidence type="ECO:0000259" key="8">
    <source>
        <dbReference type="Pfam" id="PF00485"/>
    </source>
</evidence>
<dbReference type="AlphaFoldDB" id="A0A151ZFA5"/>
<comment type="similarity">
    <text evidence="6">Belongs to the uridine kinase family.</text>
</comment>
<dbReference type="SUPFAM" id="SSF52540">
    <property type="entry name" value="P-loop containing nucleoside triphosphate hydrolases"/>
    <property type="match status" value="1"/>
</dbReference>
<dbReference type="InterPro" id="IPR000764">
    <property type="entry name" value="Uridine_kinase-like"/>
</dbReference>
<dbReference type="UniPathway" id="UPA00574">
    <property type="reaction ID" value="UER00637"/>
</dbReference>
<name>A0A151ZFA5_TIELA</name>
<keyword evidence="3 6" id="KW-0547">Nucleotide-binding</keyword>
<dbReference type="FunCoup" id="A0A151ZFA5">
    <property type="interactions" value="74"/>
</dbReference>
<evidence type="ECO:0000256" key="4">
    <source>
        <dbReference type="ARBA" id="ARBA00022777"/>
    </source>
</evidence>
<dbReference type="OrthoDB" id="10257085at2759"/>
<comment type="catalytic activity">
    <reaction evidence="6">
        <text>cytidine + ATP = CMP + ADP + H(+)</text>
        <dbReference type="Rhea" id="RHEA:24674"/>
        <dbReference type="ChEBI" id="CHEBI:15378"/>
        <dbReference type="ChEBI" id="CHEBI:17562"/>
        <dbReference type="ChEBI" id="CHEBI:30616"/>
        <dbReference type="ChEBI" id="CHEBI:60377"/>
        <dbReference type="ChEBI" id="CHEBI:456216"/>
        <dbReference type="EC" id="2.7.1.48"/>
    </reaction>
</comment>
<evidence type="ECO:0000256" key="5">
    <source>
        <dbReference type="ARBA" id="ARBA00022840"/>
    </source>
</evidence>
<dbReference type="GO" id="GO:0043771">
    <property type="term" value="F:cytidine kinase activity"/>
    <property type="evidence" value="ECO:0007669"/>
    <property type="project" value="RHEA"/>
</dbReference>
<evidence type="ECO:0000313" key="9">
    <source>
        <dbReference type="EMBL" id="KYQ92648.1"/>
    </source>
</evidence>
<dbReference type="NCBIfam" id="NF004018">
    <property type="entry name" value="PRK05480.1"/>
    <property type="match status" value="1"/>
</dbReference>
<evidence type="ECO:0000256" key="6">
    <source>
        <dbReference type="RuleBase" id="RU003825"/>
    </source>
</evidence>
<comment type="catalytic activity">
    <reaction evidence="6">
        <text>uridine + ATP = UMP + ADP + H(+)</text>
        <dbReference type="Rhea" id="RHEA:16825"/>
        <dbReference type="ChEBI" id="CHEBI:15378"/>
        <dbReference type="ChEBI" id="CHEBI:16704"/>
        <dbReference type="ChEBI" id="CHEBI:30616"/>
        <dbReference type="ChEBI" id="CHEBI:57865"/>
        <dbReference type="ChEBI" id="CHEBI:456216"/>
        <dbReference type="EC" id="2.7.1.48"/>
    </reaction>
</comment>
<dbReference type="InterPro" id="IPR006083">
    <property type="entry name" value="PRK/URK"/>
</dbReference>
<dbReference type="Proteomes" id="UP000076078">
    <property type="component" value="Unassembled WGS sequence"/>
</dbReference>
<evidence type="ECO:0000256" key="7">
    <source>
        <dbReference type="SAM" id="MobiDB-lite"/>
    </source>
</evidence>
<gene>
    <name evidence="9" type="ORF">DLAC_06643</name>
</gene>
<sequence>MKYQMELNNLQTLVSNCSKYPFIIGVTGGTASGKTTVCDEIIKRLENKRIAIISLDSFYRPLSKQDQENVSSYNFDHPDAFDWALVQQSLKNLKNGLTVQIPTYCFKTHSRVAETTPICNIDVILFEGILSFYTQDLRDQMDMKIFVDTDSDTRLSRRVMRDIAERGRSLEGVLYQYEKFVKPAFDDYILPTKKHADVIIPRGADNIVAIDLIVQHIRLKLNEKEISRRLEGLTNNNTSSTTTTNSTTIQVHQ</sequence>
<feature type="region of interest" description="Disordered" evidence="7">
    <location>
        <begin position="233"/>
        <end position="253"/>
    </location>
</feature>